<sequence>MRHTAARINDHSDCVTITHPFHPLVGQRVTVLFTARRGGVRMLTCRSGLRQVTVAESWTDRGPEPQQQRLSVEGLQELLDLVTALRRRREAQQETDGEGEPEIRSKGDGRGSTGRDGDGSGEHGHDGPGMRS</sequence>
<evidence type="ECO:0000313" key="3">
    <source>
        <dbReference type="Proteomes" id="UP001595912"/>
    </source>
</evidence>
<comment type="caution">
    <text evidence="2">The sequence shown here is derived from an EMBL/GenBank/DDBJ whole genome shotgun (WGS) entry which is preliminary data.</text>
</comment>
<gene>
    <name evidence="2" type="ORF">ACFPIJ_28825</name>
</gene>
<organism evidence="2 3">
    <name type="scientific">Dactylosporangium cerinum</name>
    <dbReference type="NCBI Taxonomy" id="1434730"/>
    <lineage>
        <taxon>Bacteria</taxon>
        <taxon>Bacillati</taxon>
        <taxon>Actinomycetota</taxon>
        <taxon>Actinomycetes</taxon>
        <taxon>Micromonosporales</taxon>
        <taxon>Micromonosporaceae</taxon>
        <taxon>Dactylosporangium</taxon>
    </lineage>
</organism>
<keyword evidence="3" id="KW-1185">Reference proteome</keyword>
<dbReference type="Pfam" id="PF17342">
    <property type="entry name" value="DUF5372"/>
    <property type="match status" value="1"/>
</dbReference>
<protein>
    <submittedName>
        <fullName evidence="2">DUF5372 family protein</fullName>
    </submittedName>
</protein>
<name>A0ABV9VZJ0_9ACTN</name>
<reference evidence="3" key="1">
    <citation type="journal article" date="2019" name="Int. J. Syst. Evol. Microbiol.">
        <title>The Global Catalogue of Microorganisms (GCM) 10K type strain sequencing project: providing services to taxonomists for standard genome sequencing and annotation.</title>
        <authorList>
            <consortium name="The Broad Institute Genomics Platform"/>
            <consortium name="The Broad Institute Genome Sequencing Center for Infectious Disease"/>
            <person name="Wu L."/>
            <person name="Ma J."/>
        </authorList>
    </citation>
    <scope>NUCLEOTIDE SEQUENCE [LARGE SCALE GENOMIC DNA]</scope>
    <source>
        <strain evidence="3">CGMCC 4.7152</strain>
    </source>
</reference>
<feature type="compositionally biased region" description="Basic and acidic residues" evidence="1">
    <location>
        <begin position="101"/>
        <end position="132"/>
    </location>
</feature>
<dbReference type="EMBL" id="JBHSIU010000039">
    <property type="protein sequence ID" value="MFC5001830.1"/>
    <property type="molecule type" value="Genomic_DNA"/>
</dbReference>
<proteinExistence type="predicted"/>
<dbReference type="RefSeq" id="WP_380119334.1">
    <property type="nucleotide sequence ID" value="NZ_JBHSIU010000039.1"/>
</dbReference>
<evidence type="ECO:0000256" key="1">
    <source>
        <dbReference type="SAM" id="MobiDB-lite"/>
    </source>
</evidence>
<feature type="region of interest" description="Disordered" evidence="1">
    <location>
        <begin position="86"/>
        <end position="132"/>
    </location>
</feature>
<dbReference type="InterPro" id="IPR035315">
    <property type="entry name" value="DUF5372"/>
</dbReference>
<accession>A0ABV9VZJ0</accession>
<dbReference type="Proteomes" id="UP001595912">
    <property type="component" value="Unassembled WGS sequence"/>
</dbReference>
<evidence type="ECO:0000313" key="2">
    <source>
        <dbReference type="EMBL" id="MFC5001830.1"/>
    </source>
</evidence>